<dbReference type="InterPro" id="IPR029044">
    <property type="entry name" value="Nucleotide-diphossugar_trans"/>
</dbReference>
<keyword evidence="4" id="KW-1185">Reference proteome</keyword>
<dbReference type="NCBIfam" id="NF004508">
    <property type="entry name" value="PRK05849.1"/>
    <property type="match status" value="1"/>
</dbReference>
<dbReference type="RefSeq" id="WP_092009464.1">
    <property type="nucleotide sequence ID" value="NZ_FOYW01000001.1"/>
</dbReference>
<dbReference type="SUPFAM" id="SSF53448">
    <property type="entry name" value="Nucleotide-diphospho-sugar transferases"/>
    <property type="match status" value="1"/>
</dbReference>
<protein>
    <submittedName>
        <fullName evidence="3">Choline kinase</fullName>
    </submittedName>
</protein>
<dbReference type="Gene3D" id="3.90.550.10">
    <property type="entry name" value="Spore Coat Polysaccharide Biosynthesis Protein SpsA, Chain A"/>
    <property type="match status" value="1"/>
</dbReference>
<evidence type="ECO:0000259" key="1">
    <source>
        <dbReference type="Pfam" id="PF00391"/>
    </source>
</evidence>
<evidence type="ECO:0000313" key="3">
    <source>
        <dbReference type="EMBL" id="SFR51117.1"/>
    </source>
</evidence>
<gene>
    <name evidence="3" type="ORF">SAMN05216203_1022</name>
</gene>
<feature type="domain" description="PEP-utilising enzyme mobile" evidence="1">
    <location>
        <begin position="941"/>
        <end position="1001"/>
    </location>
</feature>
<dbReference type="InterPro" id="IPR051549">
    <property type="entry name" value="PEP_Utilizing_Enz"/>
</dbReference>
<dbReference type="SUPFAM" id="SSF52009">
    <property type="entry name" value="Phosphohistidine domain"/>
    <property type="match status" value="1"/>
</dbReference>
<accession>A0A1I6HA18</accession>
<dbReference type="STRING" id="650891.SAMN05216203_1022"/>
<dbReference type="PANTHER" id="PTHR43615">
    <property type="entry name" value="PHOSPHOENOLPYRUVATE SYNTHASE-RELATED"/>
    <property type="match status" value="1"/>
</dbReference>
<dbReference type="EMBL" id="FOYW01000001">
    <property type="protein sequence ID" value="SFR51117.1"/>
    <property type="molecule type" value="Genomic_DNA"/>
</dbReference>
<dbReference type="Gene3D" id="3.30.1490.20">
    <property type="entry name" value="ATP-grasp fold, A domain"/>
    <property type="match status" value="1"/>
</dbReference>
<dbReference type="Pfam" id="PF01326">
    <property type="entry name" value="PPDK_N"/>
    <property type="match status" value="1"/>
</dbReference>
<dbReference type="InterPro" id="IPR036637">
    <property type="entry name" value="Phosphohistidine_dom_sf"/>
</dbReference>
<keyword evidence="3" id="KW-0808">Transferase</keyword>
<dbReference type="InterPro" id="IPR002192">
    <property type="entry name" value="PPDK_AMP/ATP-bd"/>
</dbReference>
<proteinExistence type="predicted"/>
<reference evidence="3 4" key="1">
    <citation type="submission" date="2016-10" db="EMBL/GenBank/DDBJ databases">
        <authorList>
            <person name="de Groot N.N."/>
        </authorList>
    </citation>
    <scope>NUCLEOTIDE SEQUENCE [LARGE SCALE GENOMIC DNA]</scope>
    <source>
        <strain evidence="3 4">CGMCC 1.9167</strain>
    </source>
</reference>
<dbReference type="InterPro" id="IPR008279">
    <property type="entry name" value="PEP-util_enz_mobile_dom"/>
</dbReference>
<organism evidence="3 4">
    <name type="scientific">Marinobacter daqiaonensis</name>
    <dbReference type="NCBI Taxonomy" id="650891"/>
    <lineage>
        <taxon>Bacteria</taxon>
        <taxon>Pseudomonadati</taxon>
        <taxon>Pseudomonadota</taxon>
        <taxon>Gammaproteobacteria</taxon>
        <taxon>Pseudomonadales</taxon>
        <taxon>Marinobacteraceae</taxon>
        <taxon>Marinobacter</taxon>
    </lineage>
</organism>
<dbReference type="Gene3D" id="3.50.30.10">
    <property type="entry name" value="Phosphohistidine domain"/>
    <property type="match status" value="1"/>
</dbReference>
<name>A0A1I6HA18_9GAMM</name>
<sequence length="1018" mass="113422">MKSTYSRCVILGAGAPHQGEQPTLLEPVNGISVLNWLLNALAVPESQIDLVLGYQSEHIAERYPDIRRVVNPRWETTGSAGSLLEVDLDDVEDLLVCYGDILFRPQVVEEMKEKEAPIVVAWDSLWKQRYLDRDPRDMEQSEKILGGSPAVHRLGSDIPMDWASGEFIGLVWLTGRAIDHLRLLKTEAPESLRRMHLSGLVEWLRSNGLPVVGYDVSGDWAEVNQERDIAHFVLGTKADTLARLRGMISSAIILDQVSFSISDWKSNASSIMKSVLDKFNGNSVVVRSSARSEDGFNHSNAGAYSSVLNVDIRTGLECAVTEVISSYQNACLEDQVLIQPMLGNVLMSGVAFTRTLERGGPWYVVNYEESGRTDGITGGHSINSRTLYVRRDASMDLVADQRLVTLVRALKEIEQLLAYDALDVEFALDESGQVYILQVRPIAVEHTNVPGLSEVINENLRQAEMRWDSLEPALPQVVGTDPIYGVMPDWNPAEIIGTHPSTLAESLYRYLILDEVWATQRAEFGYRDVRPHPLLVNFAGKPYIDVRASFNSFIPASVPDGLAQRLVTFYLNWLRQHPHLHDKVEFDVVPTCLGLDFAGWRNRLVNEAGLSDTEVDCLETGLRQITANAIERTNADIGGLVRLQSNYTAINERPITCNSALIEKAKILLDDCKMLGTLPFAHLARSAFVAVTLLKEAVKTGIISGSAHDELMTTVRTVSHELNADAQATEKGEMPWEVFVNKYGHLRPGTYDITSPAYRDDPEKYLRPIVYSSSGSERKAKSVGNWQREKAAFFEAIRAKGLDYSDVELERFLFNAIEGREKAKFIFTRNLSRALDLIAKWGEKYSITRDEIANLTLSDLQNICVKSQDNGDYARYLASRSATQRQVSLACELPALICGRQDFYSFLLQAGQPNYIGSKRIVADCINLAQITTDSEQLQVEGRIVLIPQADPGYDWLFGQDIAGLVTMYGGANSHMAIRTAEFGLPAAIGIGEHLYRQLAKANVLELDPPNRQLKILY</sequence>
<dbReference type="OrthoDB" id="3590125at2"/>
<evidence type="ECO:0000259" key="2">
    <source>
        <dbReference type="Pfam" id="PF01326"/>
    </source>
</evidence>
<dbReference type="AlphaFoldDB" id="A0A1I6HA18"/>
<feature type="domain" description="Pyruvate phosphate dikinase AMP/ATP-binding" evidence="2">
    <location>
        <begin position="249"/>
        <end position="329"/>
    </location>
</feature>
<dbReference type="Gene3D" id="3.30.470.20">
    <property type="entry name" value="ATP-grasp fold, B domain"/>
    <property type="match status" value="1"/>
</dbReference>
<dbReference type="Pfam" id="PF00391">
    <property type="entry name" value="PEP-utilizers"/>
    <property type="match status" value="1"/>
</dbReference>
<dbReference type="PANTHER" id="PTHR43615:SF1">
    <property type="entry name" value="PPDK_N DOMAIN-CONTAINING PROTEIN"/>
    <property type="match status" value="1"/>
</dbReference>
<evidence type="ECO:0000313" key="4">
    <source>
        <dbReference type="Proteomes" id="UP000198644"/>
    </source>
</evidence>
<dbReference type="InterPro" id="IPR013815">
    <property type="entry name" value="ATP_grasp_subdomain_1"/>
</dbReference>
<dbReference type="Proteomes" id="UP000198644">
    <property type="component" value="Unassembled WGS sequence"/>
</dbReference>
<dbReference type="GO" id="GO:0016301">
    <property type="term" value="F:kinase activity"/>
    <property type="evidence" value="ECO:0007669"/>
    <property type="project" value="UniProtKB-KW"/>
</dbReference>
<dbReference type="GO" id="GO:0005524">
    <property type="term" value="F:ATP binding"/>
    <property type="evidence" value="ECO:0007669"/>
    <property type="project" value="InterPro"/>
</dbReference>
<keyword evidence="3" id="KW-0418">Kinase</keyword>
<dbReference type="SUPFAM" id="SSF56059">
    <property type="entry name" value="Glutathione synthetase ATP-binding domain-like"/>
    <property type="match status" value="1"/>
</dbReference>